<dbReference type="InterPro" id="IPR005184">
    <property type="entry name" value="DUF306_Meta_HslJ"/>
</dbReference>
<dbReference type="Gene3D" id="2.40.128.270">
    <property type="match status" value="1"/>
</dbReference>
<keyword evidence="3" id="KW-1185">Reference proteome</keyword>
<evidence type="ECO:0000259" key="1">
    <source>
        <dbReference type="Pfam" id="PF03724"/>
    </source>
</evidence>
<evidence type="ECO:0000313" key="3">
    <source>
        <dbReference type="Proteomes" id="UP001595547"/>
    </source>
</evidence>
<protein>
    <submittedName>
        <fullName evidence="2">META domain-containing protein</fullName>
    </submittedName>
</protein>
<dbReference type="EMBL" id="JBHRTO010000001">
    <property type="protein sequence ID" value="MFC3180989.1"/>
    <property type="molecule type" value="Genomic_DNA"/>
</dbReference>
<evidence type="ECO:0000313" key="2">
    <source>
        <dbReference type="EMBL" id="MFC3180989.1"/>
    </source>
</evidence>
<dbReference type="InterPro" id="IPR038670">
    <property type="entry name" value="HslJ-like_sf"/>
</dbReference>
<comment type="caution">
    <text evidence="2">The sequence shown here is derived from an EMBL/GenBank/DDBJ whole genome shotgun (WGS) entry which is preliminary data.</text>
</comment>
<dbReference type="RefSeq" id="WP_380072605.1">
    <property type="nucleotide sequence ID" value="NZ_JBHRTO010000001.1"/>
</dbReference>
<proteinExistence type="predicted"/>
<reference evidence="3" key="1">
    <citation type="journal article" date="2019" name="Int. J. Syst. Evol. Microbiol.">
        <title>The Global Catalogue of Microorganisms (GCM) 10K type strain sequencing project: providing services to taxonomists for standard genome sequencing and annotation.</title>
        <authorList>
            <consortium name="The Broad Institute Genomics Platform"/>
            <consortium name="The Broad Institute Genome Sequencing Center for Infectious Disease"/>
            <person name="Wu L."/>
            <person name="Ma J."/>
        </authorList>
    </citation>
    <scope>NUCLEOTIDE SEQUENCE [LARGE SCALE GENOMIC DNA]</scope>
    <source>
        <strain evidence="3">KCTC 52039</strain>
    </source>
</reference>
<dbReference type="Pfam" id="PF03724">
    <property type="entry name" value="META"/>
    <property type="match status" value="1"/>
</dbReference>
<dbReference type="PANTHER" id="PTHR35535:SF2">
    <property type="entry name" value="DUF306 DOMAIN-CONTAINING PROTEIN"/>
    <property type="match status" value="1"/>
</dbReference>
<dbReference type="Proteomes" id="UP001595547">
    <property type="component" value="Unassembled WGS sequence"/>
</dbReference>
<accession>A0ABV7J181</accession>
<feature type="domain" description="DUF306" evidence="1">
    <location>
        <begin position="20"/>
        <end position="113"/>
    </location>
</feature>
<dbReference type="InterPro" id="IPR053147">
    <property type="entry name" value="Hsp_HslJ-like"/>
</dbReference>
<sequence length="122" mass="13075">MKHIWMAALMLAACVETGKANTEWVLASIDGAAVDYTATLSLAEQGRVTGQAPCNRYFADVTRQGDTFRLGMIGATRMACLQIKGEAAYFQALQGIDRASETPEQLTLSGAGREMVFVPAAQ</sequence>
<name>A0ABV7J181_9RHOB</name>
<gene>
    <name evidence="2" type="ORF">ACFOGH_08320</name>
</gene>
<organism evidence="2 3">
    <name type="scientific">Cypionkella sinensis</name>
    <dbReference type="NCBI Taxonomy" id="1756043"/>
    <lineage>
        <taxon>Bacteria</taxon>
        <taxon>Pseudomonadati</taxon>
        <taxon>Pseudomonadota</taxon>
        <taxon>Alphaproteobacteria</taxon>
        <taxon>Rhodobacterales</taxon>
        <taxon>Paracoccaceae</taxon>
        <taxon>Cypionkella</taxon>
    </lineage>
</organism>
<dbReference type="PANTHER" id="PTHR35535">
    <property type="entry name" value="HEAT SHOCK PROTEIN HSLJ"/>
    <property type="match status" value="1"/>
</dbReference>